<gene>
    <name evidence="1" type="ORF">QBC42DRAFT_321044</name>
</gene>
<dbReference type="Proteomes" id="UP001321749">
    <property type="component" value="Unassembled WGS sequence"/>
</dbReference>
<dbReference type="AlphaFoldDB" id="A0AAV9HUC2"/>
<organism evidence="1 2">
    <name type="scientific">Cladorrhinum samala</name>
    <dbReference type="NCBI Taxonomy" id="585594"/>
    <lineage>
        <taxon>Eukaryota</taxon>
        <taxon>Fungi</taxon>
        <taxon>Dikarya</taxon>
        <taxon>Ascomycota</taxon>
        <taxon>Pezizomycotina</taxon>
        <taxon>Sordariomycetes</taxon>
        <taxon>Sordariomycetidae</taxon>
        <taxon>Sordariales</taxon>
        <taxon>Podosporaceae</taxon>
        <taxon>Cladorrhinum</taxon>
    </lineage>
</organism>
<reference evidence="1" key="1">
    <citation type="journal article" date="2023" name="Mol. Phylogenet. Evol.">
        <title>Genome-scale phylogeny and comparative genomics of the fungal order Sordariales.</title>
        <authorList>
            <person name="Hensen N."/>
            <person name="Bonometti L."/>
            <person name="Westerberg I."/>
            <person name="Brannstrom I.O."/>
            <person name="Guillou S."/>
            <person name="Cros-Aarteil S."/>
            <person name="Calhoun S."/>
            <person name="Haridas S."/>
            <person name="Kuo A."/>
            <person name="Mondo S."/>
            <person name="Pangilinan J."/>
            <person name="Riley R."/>
            <person name="LaButti K."/>
            <person name="Andreopoulos B."/>
            <person name="Lipzen A."/>
            <person name="Chen C."/>
            <person name="Yan M."/>
            <person name="Daum C."/>
            <person name="Ng V."/>
            <person name="Clum A."/>
            <person name="Steindorff A."/>
            <person name="Ohm R.A."/>
            <person name="Martin F."/>
            <person name="Silar P."/>
            <person name="Natvig D.O."/>
            <person name="Lalanne C."/>
            <person name="Gautier V."/>
            <person name="Ament-Velasquez S.L."/>
            <person name="Kruys A."/>
            <person name="Hutchinson M.I."/>
            <person name="Powell A.J."/>
            <person name="Barry K."/>
            <person name="Miller A.N."/>
            <person name="Grigoriev I.V."/>
            <person name="Debuchy R."/>
            <person name="Gladieux P."/>
            <person name="Hiltunen Thoren M."/>
            <person name="Johannesson H."/>
        </authorList>
    </citation>
    <scope>NUCLEOTIDE SEQUENCE</scope>
    <source>
        <strain evidence="1">PSN324</strain>
    </source>
</reference>
<reference evidence="1" key="2">
    <citation type="submission" date="2023-06" db="EMBL/GenBank/DDBJ databases">
        <authorList>
            <consortium name="Lawrence Berkeley National Laboratory"/>
            <person name="Mondo S.J."/>
            <person name="Hensen N."/>
            <person name="Bonometti L."/>
            <person name="Westerberg I."/>
            <person name="Brannstrom I.O."/>
            <person name="Guillou S."/>
            <person name="Cros-Aarteil S."/>
            <person name="Calhoun S."/>
            <person name="Haridas S."/>
            <person name="Kuo A."/>
            <person name="Pangilinan J."/>
            <person name="Riley R."/>
            <person name="Labutti K."/>
            <person name="Andreopoulos B."/>
            <person name="Lipzen A."/>
            <person name="Chen C."/>
            <person name="Yanf M."/>
            <person name="Daum C."/>
            <person name="Ng V."/>
            <person name="Clum A."/>
            <person name="Steindorff A."/>
            <person name="Ohm R."/>
            <person name="Martin F."/>
            <person name="Silar P."/>
            <person name="Natvig D."/>
            <person name="Lalanne C."/>
            <person name="Gautier V."/>
            <person name="Ament-Velasquez S.L."/>
            <person name="Kruys A."/>
            <person name="Hutchinson M.I."/>
            <person name="Powell A.J."/>
            <person name="Barry K."/>
            <person name="Miller A.N."/>
            <person name="Grigoriev I.V."/>
            <person name="Debuchy R."/>
            <person name="Gladieux P."/>
            <person name="Thoren M.H."/>
            <person name="Johannesson H."/>
        </authorList>
    </citation>
    <scope>NUCLEOTIDE SEQUENCE</scope>
    <source>
        <strain evidence="1">PSN324</strain>
    </source>
</reference>
<accession>A0AAV9HUC2</accession>
<name>A0AAV9HUC2_9PEZI</name>
<proteinExistence type="predicted"/>
<keyword evidence="2" id="KW-1185">Reference proteome</keyword>
<protein>
    <submittedName>
        <fullName evidence="1">Uncharacterized protein</fullName>
    </submittedName>
</protein>
<dbReference type="EMBL" id="MU864950">
    <property type="protein sequence ID" value="KAK4464283.1"/>
    <property type="molecule type" value="Genomic_DNA"/>
</dbReference>
<evidence type="ECO:0000313" key="1">
    <source>
        <dbReference type="EMBL" id="KAK4464283.1"/>
    </source>
</evidence>
<comment type="caution">
    <text evidence="1">The sequence shown here is derived from an EMBL/GenBank/DDBJ whole genome shotgun (WGS) entry which is preliminary data.</text>
</comment>
<sequence length="517" mass="59743">MVLWAGATDRVGEPRWNACSQSIITSSVMMQPPTYHQRFHASLIDWDSEILPFVLEEPTAYCHLELISHLLRNVPPSAPYQQPTVIVLRKALLECELMREKAVAVGQHCIQPLETPTGSFFVRINKMPQRNTPERIEICLMTFAQFFSFMRACDIYSLIPPFLDVMFVIDVVTDLTIASEMCMAKIATLRKADSKRMKFFDDRVRVPGAITSHSIEQHSFSRARASTLLAAAYILRTLRSNFNAAIYLEWHEALWLMKCVQLLDRRSLLYERRINGRRGLHTLTYNRFRIDDDTGSLEMDPSLPAVIIIPPDAFTLSLDLPNVRAIVRGYKSRTRIPQRSDFQRTPYIDYRPEVRPALPLRAGFKLVHALDAYSKVLSIYHDRRRVAQNFRVMRVLIGDGSLVLPPKRGFNEVLAYHLEHLVFEMVVEWPSRDLASLPFNICKTDPDRVRKAAEHLISSNMIRYDPYAPQGGLCFRTTDWPTKLRQIGGFHRNPEQRIREKDADECDEARRSRRWVG</sequence>
<evidence type="ECO:0000313" key="2">
    <source>
        <dbReference type="Proteomes" id="UP001321749"/>
    </source>
</evidence>